<dbReference type="InterPro" id="IPR038770">
    <property type="entry name" value="Na+/solute_symporter_sf"/>
</dbReference>
<feature type="transmembrane region" description="Helical" evidence="11">
    <location>
        <begin position="293"/>
        <end position="315"/>
    </location>
</feature>
<evidence type="ECO:0000256" key="11">
    <source>
        <dbReference type="SAM" id="Phobius"/>
    </source>
</evidence>
<dbReference type="GO" id="GO:1902600">
    <property type="term" value="P:proton transmembrane transport"/>
    <property type="evidence" value="ECO:0007669"/>
    <property type="project" value="InterPro"/>
</dbReference>
<sequence length="653" mass="72027">MTEEFLKTFVIIFGLSTFIVYLLHKIKLPPVIGFLLSGVIAGPYGVGLVRDVSLVEIFAEIGVILLLFVLGIELSPTKLFEMKRFIFLGGALQILVTLFFVVLISLIFLNFNVALFAGIVIALSSTAIALKYLADKGEIDTPHGRITVGILIFQDLVAVFIAGFIPLFSGGNLKAGEFTVKIILSLLIVFIVLWTSRNLVPFIFLQIVKLKIRDLFIISVLFLCFSVALLISEIGFSLAFGAFLAGLLISESEYAHQVTADIIPFRESFMAVFFISIGMLFNVDFVGKNLLAVILISALIILIKIIGGFASVALAGGSSRVALISSFALTPMSEFSFVLTLLGKESGVINDDFYNFFISASVITMVFSPVFMILAPRLSELVGKYVKIRGEIFDVVEKGQNLENHVIIVGFGLNGKNIAKALKAIGVPYVVVELNIFTVKKMREMGELIYYGDGTSVDVLRKVGIGKARLIIIAISDPASARKIVSLARFENPDIYIIVRTRYVSEIEELKKLGADEVIPEEFETSIEIISRVLNYFNLPLNVVREYISKLREDAYKALRVAEPKIEKLTSEIELLKYLNIKTYIVDVNSKARDKSIAELNLKAQTGVLVIAVQRGDEILVNPSSDFVFKAGDVMFIIGTPREIDKTAEFLEG</sequence>
<dbReference type="SUPFAM" id="SSF116726">
    <property type="entry name" value="TrkA C-terminal domain-like"/>
    <property type="match status" value="1"/>
</dbReference>
<protein>
    <submittedName>
        <fullName evidence="14">Monovalent cation:H+ antiporter-2, CPA2 family</fullName>
    </submittedName>
</protein>
<evidence type="ECO:0000313" key="14">
    <source>
        <dbReference type="EMBL" id="CUS98351.1"/>
    </source>
</evidence>
<dbReference type="InterPro" id="IPR036721">
    <property type="entry name" value="RCK_C_sf"/>
</dbReference>
<dbReference type="PROSITE" id="PS51201">
    <property type="entry name" value="RCK_N"/>
    <property type="match status" value="1"/>
</dbReference>
<feature type="transmembrane region" description="Helical" evidence="11">
    <location>
        <begin position="216"/>
        <end position="249"/>
    </location>
</feature>
<keyword evidence="3" id="KW-0813">Transport</keyword>
<reference evidence="14 15" key="1">
    <citation type="submission" date="2015-11" db="EMBL/GenBank/DDBJ databases">
        <authorList>
            <person name="Varghese N."/>
        </authorList>
    </citation>
    <scope>NUCLEOTIDE SEQUENCE [LARGE SCALE GENOMIC DNA]</scope>
    <source>
        <strain evidence="14 15">JGI-24</strain>
    </source>
</reference>
<comment type="subcellular location">
    <subcellularLocation>
        <location evidence="1">Endomembrane system</location>
        <topology evidence="1">Multi-pass membrane protein</topology>
    </subcellularLocation>
</comment>
<feature type="transmembrane region" description="Helical" evidence="11">
    <location>
        <begin position="146"/>
        <end position="168"/>
    </location>
</feature>
<keyword evidence="6 11" id="KW-0812">Transmembrane</keyword>
<keyword evidence="4" id="KW-0050">Antiport</keyword>
<evidence type="ECO:0000256" key="8">
    <source>
        <dbReference type="ARBA" id="ARBA00022989"/>
    </source>
</evidence>
<evidence type="ECO:0000313" key="15">
    <source>
        <dbReference type="Proteomes" id="UP000243065"/>
    </source>
</evidence>
<keyword evidence="8 11" id="KW-1133">Transmembrane helix</keyword>
<keyword evidence="15" id="KW-1185">Reference proteome</keyword>
<dbReference type="Pfam" id="PF02254">
    <property type="entry name" value="TrkA_N"/>
    <property type="match status" value="1"/>
</dbReference>
<feature type="domain" description="RCK C-terminal" evidence="13">
    <location>
        <begin position="569"/>
        <end position="653"/>
    </location>
</feature>
<feature type="transmembrane region" description="Helical" evidence="11">
    <location>
        <begin position="86"/>
        <end position="108"/>
    </location>
</feature>
<dbReference type="Pfam" id="PF02080">
    <property type="entry name" value="TrkA_C"/>
    <property type="match status" value="1"/>
</dbReference>
<evidence type="ECO:0000259" key="13">
    <source>
        <dbReference type="PROSITE" id="PS51202"/>
    </source>
</evidence>
<feature type="transmembrane region" description="Helical" evidence="11">
    <location>
        <begin position="55"/>
        <end position="74"/>
    </location>
</feature>
<dbReference type="Pfam" id="PF00999">
    <property type="entry name" value="Na_H_Exchanger"/>
    <property type="match status" value="1"/>
</dbReference>
<evidence type="ECO:0000256" key="6">
    <source>
        <dbReference type="ARBA" id="ARBA00022692"/>
    </source>
</evidence>
<dbReference type="InterPro" id="IPR036291">
    <property type="entry name" value="NAD(P)-bd_dom_sf"/>
</dbReference>
<evidence type="ECO:0000256" key="2">
    <source>
        <dbReference type="ARBA" id="ARBA00005551"/>
    </source>
</evidence>
<dbReference type="Gene3D" id="3.40.50.720">
    <property type="entry name" value="NAD(P)-binding Rossmann-like Domain"/>
    <property type="match status" value="1"/>
</dbReference>
<feature type="domain" description="RCK N-terminal" evidence="12">
    <location>
        <begin position="403"/>
        <end position="520"/>
    </location>
</feature>
<feature type="transmembrane region" description="Helical" evidence="11">
    <location>
        <begin position="321"/>
        <end position="342"/>
    </location>
</feature>
<feature type="transmembrane region" description="Helical" evidence="11">
    <location>
        <begin position="269"/>
        <end position="286"/>
    </location>
</feature>
<dbReference type="InterPro" id="IPR003148">
    <property type="entry name" value="RCK_N"/>
</dbReference>
<dbReference type="FunFam" id="3.40.50.720:FF:000036">
    <property type="entry name" value="Glutathione-regulated potassium-efflux system protein KefB"/>
    <property type="match status" value="1"/>
</dbReference>
<evidence type="ECO:0000256" key="7">
    <source>
        <dbReference type="ARBA" id="ARBA00022958"/>
    </source>
</evidence>
<comment type="similarity">
    <text evidence="2">Belongs to the monovalent cation:proton antiporter 2 (CPA2) transporter (TC 2.A.37) family.</text>
</comment>
<feature type="transmembrane region" description="Helical" evidence="11">
    <location>
        <begin position="31"/>
        <end position="49"/>
    </location>
</feature>
<evidence type="ECO:0000256" key="5">
    <source>
        <dbReference type="ARBA" id="ARBA00022538"/>
    </source>
</evidence>
<feature type="transmembrane region" description="Helical" evidence="11">
    <location>
        <begin position="114"/>
        <end position="134"/>
    </location>
</feature>
<dbReference type="GO" id="GO:0012505">
    <property type="term" value="C:endomembrane system"/>
    <property type="evidence" value="ECO:0007669"/>
    <property type="project" value="UniProtKB-SubCell"/>
</dbReference>
<evidence type="ECO:0000256" key="1">
    <source>
        <dbReference type="ARBA" id="ARBA00004127"/>
    </source>
</evidence>
<evidence type="ECO:0000256" key="3">
    <source>
        <dbReference type="ARBA" id="ARBA00022448"/>
    </source>
</evidence>
<dbReference type="AlphaFoldDB" id="A0A656D3S9"/>
<dbReference type="SUPFAM" id="SSF51735">
    <property type="entry name" value="NAD(P)-binding Rossmann-fold domains"/>
    <property type="match status" value="1"/>
</dbReference>
<dbReference type="GO" id="GO:0008324">
    <property type="term" value="F:monoatomic cation transmembrane transporter activity"/>
    <property type="evidence" value="ECO:0007669"/>
    <property type="project" value="InterPro"/>
</dbReference>
<dbReference type="Proteomes" id="UP000243065">
    <property type="component" value="Unassembled WGS sequence"/>
</dbReference>
<dbReference type="InterPro" id="IPR006153">
    <property type="entry name" value="Cation/H_exchanger_TM"/>
</dbReference>
<keyword evidence="5" id="KW-0633">Potassium transport</keyword>
<accession>A0A656D3S9</accession>
<dbReference type="Gene3D" id="1.20.1530.20">
    <property type="match status" value="1"/>
</dbReference>
<feature type="transmembrane region" description="Helical" evidence="11">
    <location>
        <begin position="180"/>
        <end position="204"/>
    </location>
</feature>
<keyword evidence="7" id="KW-0630">Potassium</keyword>
<dbReference type="EMBL" id="CZVU01000011">
    <property type="protein sequence ID" value="CUS98351.1"/>
    <property type="molecule type" value="Genomic_DNA"/>
</dbReference>
<name>A0A656D3S9_KRYT1</name>
<dbReference type="Gene3D" id="3.30.70.1450">
    <property type="entry name" value="Regulator of K+ conductance, C-terminal domain"/>
    <property type="match status" value="1"/>
</dbReference>
<dbReference type="PANTHER" id="PTHR42751:SF3">
    <property type="entry name" value="SODIUM_GLUTAMATE SYMPORTER"/>
    <property type="match status" value="1"/>
</dbReference>
<evidence type="ECO:0000256" key="4">
    <source>
        <dbReference type="ARBA" id="ARBA00022449"/>
    </source>
</evidence>
<proteinExistence type="inferred from homology"/>
<evidence type="ECO:0000256" key="9">
    <source>
        <dbReference type="ARBA" id="ARBA00023065"/>
    </source>
</evidence>
<keyword evidence="10 11" id="KW-0472">Membrane</keyword>
<keyword evidence="9" id="KW-0406">Ion transport</keyword>
<dbReference type="GO" id="GO:0006813">
    <property type="term" value="P:potassium ion transport"/>
    <property type="evidence" value="ECO:0007669"/>
    <property type="project" value="UniProtKB-KW"/>
</dbReference>
<gene>
    <name evidence="14" type="ORF">JGI24_00437</name>
</gene>
<feature type="transmembrane region" description="Helical" evidence="11">
    <location>
        <begin position="6"/>
        <end position="24"/>
    </location>
</feature>
<dbReference type="GO" id="GO:0016020">
    <property type="term" value="C:membrane"/>
    <property type="evidence" value="ECO:0007669"/>
    <property type="project" value="InterPro"/>
</dbReference>
<dbReference type="PROSITE" id="PS51202">
    <property type="entry name" value="RCK_C"/>
    <property type="match status" value="1"/>
</dbReference>
<evidence type="ECO:0000256" key="10">
    <source>
        <dbReference type="ARBA" id="ARBA00023136"/>
    </source>
</evidence>
<dbReference type="InterPro" id="IPR006037">
    <property type="entry name" value="RCK_C"/>
</dbReference>
<dbReference type="PANTHER" id="PTHR42751">
    <property type="entry name" value="SODIUM/HYDROGEN EXCHANGER FAMILY/TRKA DOMAIN PROTEIN"/>
    <property type="match status" value="1"/>
</dbReference>
<organism evidence="14 15">
    <name type="scientific">Kryptobacter tengchongensis</name>
    <dbReference type="NCBI Taxonomy" id="1643429"/>
    <lineage>
        <taxon>Bacteria</taxon>
        <taxon>Pseudomonadati</taxon>
        <taxon>Candidatus Kryptoniota</taxon>
        <taxon>Candidatus Kryptobacter</taxon>
    </lineage>
</organism>
<dbReference type="GO" id="GO:0015297">
    <property type="term" value="F:antiporter activity"/>
    <property type="evidence" value="ECO:0007669"/>
    <property type="project" value="UniProtKB-KW"/>
</dbReference>
<evidence type="ECO:0000259" key="12">
    <source>
        <dbReference type="PROSITE" id="PS51201"/>
    </source>
</evidence>
<feature type="transmembrane region" description="Helical" evidence="11">
    <location>
        <begin position="354"/>
        <end position="375"/>
    </location>
</feature>